<accession>A0A1G1V980</accession>
<dbReference type="Pfam" id="PF00534">
    <property type="entry name" value="Glycos_transf_1"/>
    <property type="match status" value="1"/>
</dbReference>
<dbReference type="Proteomes" id="UP000178319">
    <property type="component" value="Unassembled WGS sequence"/>
</dbReference>
<dbReference type="SUPFAM" id="SSF53756">
    <property type="entry name" value="UDP-Glycosyltransferase/glycogen phosphorylase"/>
    <property type="match status" value="1"/>
</dbReference>
<evidence type="ECO:0000259" key="1">
    <source>
        <dbReference type="Pfam" id="PF00534"/>
    </source>
</evidence>
<organism evidence="2 3">
    <name type="scientific">Candidatus Blackburnbacteria bacterium RIFCSPHIGHO2_02_FULL_44_20</name>
    <dbReference type="NCBI Taxonomy" id="1797516"/>
    <lineage>
        <taxon>Bacteria</taxon>
        <taxon>Candidatus Blackburniibacteriota</taxon>
    </lineage>
</organism>
<dbReference type="Gene3D" id="3.40.50.2000">
    <property type="entry name" value="Glycogen Phosphorylase B"/>
    <property type="match status" value="2"/>
</dbReference>
<evidence type="ECO:0000313" key="2">
    <source>
        <dbReference type="EMBL" id="OGY12004.1"/>
    </source>
</evidence>
<dbReference type="InterPro" id="IPR001296">
    <property type="entry name" value="Glyco_trans_1"/>
</dbReference>
<dbReference type="GO" id="GO:0016757">
    <property type="term" value="F:glycosyltransferase activity"/>
    <property type="evidence" value="ECO:0007669"/>
    <property type="project" value="InterPro"/>
</dbReference>
<dbReference type="PANTHER" id="PTHR12526:SF630">
    <property type="entry name" value="GLYCOSYLTRANSFERASE"/>
    <property type="match status" value="1"/>
</dbReference>
<evidence type="ECO:0000313" key="3">
    <source>
        <dbReference type="Proteomes" id="UP000178319"/>
    </source>
</evidence>
<name>A0A1G1V980_9BACT</name>
<dbReference type="AlphaFoldDB" id="A0A1G1V980"/>
<gene>
    <name evidence="2" type="ORF">A3D26_00570</name>
</gene>
<feature type="non-terminal residue" evidence="2">
    <location>
        <position position="1"/>
    </location>
</feature>
<feature type="domain" description="Glycosyl transferase family 1" evidence="1">
    <location>
        <begin position="132"/>
        <end position="296"/>
    </location>
</feature>
<dbReference type="EMBL" id="MHBZ01000007">
    <property type="protein sequence ID" value="OGY12004.1"/>
    <property type="molecule type" value="Genomic_DNA"/>
</dbReference>
<reference evidence="2 3" key="1">
    <citation type="journal article" date="2016" name="Nat. Commun.">
        <title>Thousands of microbial genomes shed light on interconnected biogeochemical processes in an aquifer system.</title>
        <authorList>
            <person name="Anantharaman K."/>
            <person name="Brown C.T."/>
            <person name="Hug L.A."/>
            <person name="Sharon I."/>
            <person name="Castelle C.J."/>
            <person name="Probst A.J."/>
            <person name="Thomas B.C."/>
            <person name="Singh A."/>
            <person name="Wilkins M.J."/>
            <person name="Karaoz U."/>
            <person name="Brodie E.L."/>
            <person name="Williams K.H."/>
            <person name="Hubbard S.S."/>
            <person name="Banfield J.F."/>
        </authorList>
    </citation>
    <scope>NUCLEOTIDE SEQUENCE [LARGE SCALE GENOMIC DNA]</scope>
</reference>
<proteinExistence type="predicted"/>
<comment type="caution">
    <text evidence="2">The sequence shown here is derived from an EMBL/GenBank/DDBJ whole genome shotgun (WGS) entry which is preliminary data.</text>
</comment>
<protein>
    <recommendedName>
        <fullName evidence="1">Glycosyl transferase family 1 domain-containing protein</fullName>
    </recommendedName>
</protein>
<sequence>NWKLAEVFFYIKDALYTLLWVGTQKEKVDLYIGSDNFTAYLGLLLKKWGKVKKVVLYTIDYMENRFQNHVMNYLYHYFDESCLKECSIVWNVSPAIQEARLRTTSKQKRWTKQIVVPLGMWHKRIPKRTFGEKNRHQLVFLGHILEKQGLDVVLEGLPRVVEKFPKARLVILGTGPHEELLKEKAKKLKIERYVDFRGYIVDHRLAENILAESMIGVAMYKPDPSSFTYHADPAKLKNYLSARLPIVLTDVPPISIELARQKCAVIAKYDREDFAKKTIKLLRNEKTLKDYEKNADRFAAKFDWDTVFTEALKKTVITF</sequence>
<dbReference type="STRING" id="1797516.A3D26_00570"/>
<dbReference type="PANTHER" id="PTHR12526">
    <property type="entry name" value="GLYCOSYLTRANSFERASE"/>
    <property type="match status" value="1"/>
</dbReference>